<feature type="compositionally biased region" description="Basic and acidic residues" evidence="1">
    <location>
        <begin position="452"/>
        <end position="463"/>
    </location>
</feature>
<dbReference type="EMBL" id="BPQB01000016">
    <property type="protein sequence ID" value="GJE90282.1"/>
    <property type="molecule type" value="Genomic_DNA"/>
</dbReference>
<evidence type="ECO:0000256" key="1">
    <source>
        <dbReference type="SAM" id="MobiDB-lite"/>
    </source>
</evidence>
<feature type="region of interest" description="Disordered" evidence="1">
    <location>
        <begin position="375"/>
        <end position="500"/>
    </location>
</feature>
<organism evidence="2 3">
    <name type="scientific">Phanerochaete sordida</name>
    <dbReference type="NCBI Taxonomy" id="48140"/>
    <lineage>
        <taxon>Eukaryota</taxon>
        <taxon>Fungi</taxon>
        <taxon>Dikarya</taxon>
        <taxon>Basidiomycota</taxon>
        <taxon>Agaricomycotina</taxon>
        <taxon>Agaricomycetes</taxon>
        <taxon>Polyporales</taxon>
        <taxon>Phanerochaetaceae</taxon>
        <taxon>Phanerochaete</taxon>
    </lineage>
</organism>
<dbReference type="InterPro" id="IPR046521">
    <property type="entry name" value="DUF6698"/>
</dbReference>
<accession>A0A9P3LDU0</accession>
<name>A0A9P3LDU0_9APHY</name>
<gene>
    <name evidence="2" type="ORF">PsYK624_064110</name>
</gene>
<comment type="caution">
    <text evidence="2">The sequence shown here is derived from an EMBL/GenBank/DDBJ whole genome shotgun (WGS) entry which is preliminary data.</text>
</comment>
<evidence type="ECO:0000313" key="3">
    <source>
        <dbReference type="Proteomes" id="UP000703269"/>
    </source>
</evidence>
<evidence type="ECO:0000313" key="2">
    <source>
        <dbReference type="EMBL" id="GJE90282.1"/>
    </source>
</evidence>
<dbReference type="Pfam" id="PF20414">
    <property type="entry name" value="DUF6698"/>
    <property type="match status" value="1"/>
</dbReference>
<dbReference type="OrthoDB" id="3259047at2759"/>
<proteinExistence type="predicted"/>
<keyword evidence="3" id="KW-1185">Reference proteome</keyword>
<dbReference type="AlphaFoldDB" id="A0A9P3LDU0"/>
<sequence length="500" mass="55519">MPTPSGKKEESKESFLVRSGKHWGRAGLAFVSAEEVLADGSRLYAEVKQGITTIGRMDMSDRHKLRGWEYLCLDRRGKSTPIHDMLYAYDLSPNSRAAARTARVKEFQTGVNRGRGEDTWKCKNLLKGWLEQIIKAEVAAEALYQENPSEYNKAVSARRIAVLGEAFSSSSKKTRGFHNEELGRLLCPTSLDFSSPEVRAALQAKDNAQLIGTELPYFVYEDCAYDPKDCWAGAFKGRLLVLAMKAVLTCPSSSQDRPETVSTRNGNAARNGMISMTLPMIAHISAQVRCALCDSSSWSKLDQKWKHRAFYFSVLNLLSHSRNKKYAEELITWYNEQVFHDVAEPANTIEVPQGGGAMAHMMSGLDAKDLYDGAAESRTQQAEPAVQGPRDPARGPEDDRDHTEPRATQPASESSRATPELRQSVEQRQRSLPPSRGPHASALMLSQQQLGKRKEPSEHHEPSGRSQPFVLGESPLVRAEQTNGATSGDNSTQQNQQRRV</sequence>
<dbReference type="Proteomes" id="UP000703269">
    <property type="component" value="Unassembled WGS sequence"/>
</dbReference>
<protein>
    <submittedName>
        <fullName evidence="2">Uncharacterized protein</fullName>
    </submittedName>
</protein>
<reference evidence="2 3" key="1">
    <citation type="submission" date="2021-08" db="EMBL/GenBank/DDBJ databases">
        <title>Draft Genome Sequence of Phanerochaete sordida strain YK-624.</title>
        <authorList>
            <person name="Mori T."/>
            <person name="Dohra H."/>
            <person name="Suzuki T."/>
            <person name="Kawagishi H."/>
            <person name="Hirai H."/>
        </authorList>
    </citation>
    <scope>NUCLEOTIDE SEQUENCE [LARGE SCALE GENOMIC DNA]</scope>
    <source>
        <strain evidence="2 3">YK-624</strain>
    </source>
</reference>
<feature type="compositionally biased region" description="Polar residues" evidence="1">
    <location>
        <begin position="480"/>
        <end position="500"/>
    </location>
</feature>
<feature type="compositionally biased region" description="Basic and acidic residues" evidence="1">
    <location>
        <begin position="391"/>
        <end position="405"/>
    </location>
</feature>